<organism evidence="3 4">
    <name type="scientific">Rhodococcus jostii (strain RHA1)</name>
    <dbReference type="NCBI Taxonomy" id="101510"/>
    <lineage>
        <taxon>Bacteria</taxon>
        <taxon>Bacillati</taxon>
        <taxon>Actinomycetota</taxon>
        <taxon>Actinomycetes</taxon>
        <taxon>Mycobacteriales</taxon>
        <taxon>Nocardiaceae</taxon>
        <taxon>Rhodococcus</taxon>
    </lineage>
</organism>
<sequence>MGWSDESKVLHFPRGHPSLLWKKCVVVNCESESHAVNGLCPACRTQWKIAGSPAVKDFADVPRARFRAYGLCAVSQCERPWTSMNSGLCEAHRSQRIKTLKVSMADFLKHPKVVARKSFGSCEVVACDRARSGQIPYCMNHGIQWRKVRDGADAAGLAAADEMRFRRTTAAISYLNECTLRGLPDRVVAELIYGLQQRTGQGVKTRADQVRPLVTHLLANEYRTLEDVLPGDLRPAVKNVWSTATTELRRLHLSPETERVKDEWDATVFGFRGTLRFTKITQPWLREAAKIWAYNDISRRRSKNAKAMVQNEIRFLVMLSDSLRLQRPGDHGNDPRDLSRSDIAGFLNRLTFLHNDGSMSPYARMTAIRGVRRILATMRGLGLRRPGQPMHGLPEDFTLDPEDVPLEGERNSEHRDLPAEVMRHVCAHLNSLEENTSREVRVAVELIIDTGRRPDEICQLRLDCLERDEQGKPVLVYTNIKANRLDRRLPITEPTAAVIVAQQERVRARYPNEDATQMKLIPALTRNPHGTRGLNDDWLTMRHRDWVVTLPDITIPIIVDIDGQHVTKMLPFDRNKIFLYAYRHTYAQRHADAGVAIDVLSDLMDHRQFGTTQVYYRVGETRRRDAVDRLATMHFDRHGNKIWREARALLDSEHLRRAVGEVAVPYGTCSEPSNVAAGGHDCPVRFRCVGCSHFSTDVSYLPDLQSYLADLLRSRERLRGALAADDWAKGEAMPSDEEIQRIRRLISQIGADVDDLSDEDRSQIEQAAATVRRARNQIIGLGTPRVRQPLPDLRQDRRA</sequence>
<dbReference type="InterPro" id="IPR013762">
    <property type="entry name" value="Integrase-like_cat_sf"/>
</dbReference>
<reference evidence="4" key="1">
    <citation type="journal article" date="2006" name="Proc. Natl. Acad. Sci. U.S.A.">
        <title>The complete genome of Rhodococcus sp. RHA1 provides insights into a catabolic powerhouse.</title>
        <authorList>
            <person name="McLeod M.P."/>
            <person name="Warren R.L."/>
            <person name="Hsiao W.W.L."/>
            <person name="Araki N."/>
            <person name="Myhre M."/>
            <person name="Fernandes C."/>
            <person name="Miyazawa D."/>
            <person name="Wong W."/>
            <person name="Lillquist A.L."/>
            <person name="Wang D."/>
            <person name="Dosanjh M."/>
            <person name="Hara H."/>
            <person name="Petrescu A."/>
            <person name="Morin R.D."/>
            <person name="Yang G."/>
            <person name="Stott J.M."/>
            <person name="Schein J.E."/>
            <person name="Shin H."/>
            <person name="Smailus D."/>
            <person name="Siddiqui A.S."/>
            <person name="Marra M.A."/>
            <person name="Jones S.J.M."/>
            <person name="Holt R."/>
            <person name="Brinkman F.S.L."/>
            <person name="Miyauchi K."/>
            <person name="Fukuda M."/>
            <person name="Davies J.E."/>
            <person name="Mohn W.W."/>
            <person name="Eltis L.D."/>
        </authorList>
    </citation>
    <scope>NUCLEOTIDE SEQUENCE [LARGE SCALE GENOMIC DNA]</scope>
    <source>
        <strain evidence="4">RHA1</strain>
    </source>
</reference>
<protein>
    <submittedName>
        <fullName evidence="3">Possible transposase</fullName>
    </submittedName>
</protein>
<gene>
    <name evidence="3" type="ordered locus">RHA1_ro11143</name>
</gene>
<dbReference type="HOGENOM" id="CLU_019177_0_0_11"/>
<dbReference type="EMBL" id="CP000434">
    <property type="protein sequence ID" value="ABH00790.1"/>
    <property type="molecule type" value="Genomic_DNA"/>
</dbReference>
<evidence type="ECO:0000313" key="3">
    <source>
        <dbReference type="EMBL" id="ABH00790.1"/>
    </source>
</evidence>
<dbReference type="eggNOG" id="COG0582">
    <property type="taxonomic scope" value="Bacteria"/>
</dbReference>
<dbReference type="InterPro" id="IPR011010">
    <property type="entry name" value="DNA_brk_join_enz"/>
</dbReference>
<dbReference type="GO" id="GO:0006310">
    <property type="term" value="P:DNA recombination"/>
    <property type="evidence" value="ECO:0007669"/>
    <property type="project" value="UniProtKB-KW"/>
</dbReference>
<dbReference type="Proteomes" id="UP000008710">
    <property type="component" value="Plasmid pRHL3"/>
</dbReference>
<keyword evidence="1" id="KW-0233">DNA recombination</keyword>
<dbReference type="GO" id="GO:0003677">
    <property type="term" value="F:DNA binding"/>
    <property type="evidence" value="ECO:0007669"/>
    <property type="project" value="InterPro"/>
</dbReference>
<evidence type="ECO:0000259" key="2">
    <source>
        <dbReference type="PROSITE" id="PS51898"/>
    </source>
</evidence>
<dbReference type="SUPFAM" id="SSF56349">
    <property type="entry name" value="DNA breaking-rejoining enzymes"/>
    <property type="match status" value="1"/>
</dbReference>
<evidence type="ECO:0000313" key="4">
    <source>
        <dbReference type="Proteomes" id="UP000008710"/>
    </source>
</evidence>
<dbReference type="Gene3D" id="1.10.443.10">
    <property type="entry name" value="Intergrase catalytic core"/>
    <property type="match status" value="1"/>
</dbReference>
<dbReference type="InterPro" id="IPR002104">
    <property type="entry name" value="Integrase_catalytic"/>
</dbReference>
<dbReference type="PROSITE" id="PS51898">
    <property type="entry name" value="TYR_RECOMBINASE"/>
    <property type="match status" value="1"/>
</dbReference>
<evidence type="ECO:0000256" key="1">
    <source>
        <dbReference type="ARBA" id="ARBA00023172"/>
    </source>
</evidence>
<geneLocation type="plasmid" evidence="3 4">
    <name>pRHL3</name>
</geneLocation>
<proteinExistence type="predicted"/>
<dbReference type="AlphaFoldDB" id="Q0RV96"/>
<keyword evidence="3" id="KW-0614">Plasmid</keyword>
<accession>Q0RV96</accession>
<dbReference type="GO" id="GO:0015074">
    <property type="term" value="P:DNA integration"/>
    <property type="evidence" value="ECO:0007669"/>
    <property type="project" value="InterPro"/>
</dbReference>
<dbReference type="KEGG" id="rha:RHA1_ro11143"/>
<feature type="domain" description="Tyr recombinase" evidence="2">
    <location>
        <begin position="412"/>
        <end position="628"/>
    </location>
</feature>
<name>Q0RV96_RHOJR</name>